<feature type="active site" evidence="10 11">
    <location>
        <position position="184"/>
    </location>
</feature>
<reference evidence="13 14" key="1">
    <citation type="submission" date="2011-06" db="EMBL/GenBank/DDBJ databases">
        <authorList>
            <person name="Bador J."/>
            <person name="Amoureux L."/>
            <person name="Neuwirth C."/>
        </authorList>
    </citation>
    <scope>NUCLEOTIDE SEQUENCE [LARGE SCALE GENOMIC DNA]</scope>
    <source>
        <strain evidence="13 14">AXX-A</strain>
    </source>
</reference>
<evidence type="ECO:0000256" key="11">
    <source>
        <dbReference type="PIRSR" id="PIRSR000495-1"/>
    </source>
</evidence>
<dbReference type="PROSITE" id="PS51273">
    <property type="entry name" value="GATASE_TYPE_1"/>
    <property type="match status" value="1"/>
</dbReference>
<dbReference type="eggNOG" id="COG0118">
    <property type="taxonomic scope" value="Bacteria"/>
</dbReference>
<comment type="subcellular location">
    <subcellularLocation>
        <location evidence="10">Cytoplasm</location>
    </subcellularLocation>
</comment>
<dbReference type="PANTHER" id="PTHR42701:SF1">
    <property type="entry name" value="IMIDAZOLE GLYCEROL PHOSPHATE SYNTHASE SUBUNIT HISH"/>
    <property type="match status" value="1"/>
</dbReference>
<comment type="catalytic activity">
    <reaction evidence="9 10">
        <text>L-glutamine + H2O = L-glutamate + NH4(+)</text>
        <dbReference type="Rhea" id="RHEA:15889"/>
        <dbReference type="ChEBI" id="CHEBI:15377"/>
        <dbReference type="ChEBI" id="CHEBI:28938"/>
        <dbReference type="ChEBI" id="CHEBI:29985"/>
        <dbReference type="ChEBI" id="CHEBI:58359"/>
        <dbReference type="EC" id="3.5.1.2"/>
    </reaction>
</comment>
<evidence type="ECO:0000313" key="14">
    <source>
        <dbReference type="Proteomes" id="UP000004853"/>
    </source>
</evidence>
<accession>F7SYY1</accession>
<protein>
    <recommendedName>
        <fullName evidence="10">Imidazole glycerol phosphate synthase subunit HisH</fullName>
        <ecNumber evidence="10">4.3.2.10</ecNumber>
    </recommendedName>
    <alternativeName>
        <fullName evidence="10">IGP synthase glutaminase subunit</fullName>
        <ecNumber evidence="10">3.5.1.2</ecNumber>
    </alternativeName>
    <alternativeName>
        <fullName evidence="10">IGP synthase subunit HisH</fullName>
    </alternativeName>
    <alternativeName>
        <fullName evidence="10">ImGP synthase subunit HisH</fullName>
        <shortName evidence="10">IGPS subunit HisH</shortName>
    </alternativeName>
</protein>
<evidence type="ECO:0000313" key="13">
    <source>
        <dbReference type="EMBL" id="EGP46651.1"/>
    </source>
</evidence>
<dbReference type="PATRIC" id="fig|1003200.3.peg.1854"/>
<dbReference type="InterPro" id="IPR017926">
    <property type="entry name" value="GATASE"/>
</dbReference>
<comment type="function">
    <text evidence="10">IGPS catalyzes the conversion of PRFAR and glutamine to IGP, AICAR and glutamate. The HisH subunit catalyzes the hydrolysis of glutamine to glutamate and ammonia as part of the synthesis of IGP and AICAR. The resulting ammonia molecule is channeled to the active site of HisF.</text>
</comment>
<keyword evidence="13" id="KW-0328">Glycosyltransferase</keyword>
<evidence type="ECO:0000256" key="4">
    <source>
        <dbReference type="ARBA" id="ARBA00022801"/>
    </source>
</evidence>
<dbReference type="AlphaFoldDB" id="F7SYY1"/>
<dbReference type="SUPFAM" id="SSF52317">
    <property type="entry name" value="Class I glutamine amidotransferase-like"/>
    <property type="match status" value="1"/>
</dbReference>
<keyword evidence="5 10" id="KW-0315">Glutamine amidotransferase</keyword>
<dbReference type="NCBIfam" id="TIGR01855">
    <property type="entry name" value="IMP_synth_hisH"/>
    <property type="match status" value="1"/>
</dbReference>
<keyword evidence="13" id="KW-0808">Transferase</keyword>
<dbReference type="PIRSF" id="PIRSF000495">
    <property type="entry name" value="Amidotransf_hisH"/>
    <property type="match status" value="1"/>
</dbReference>
<dbReference type="InterPro" id="IPR029062">
    <property type="entry name" value="Class_I_gatase-like"/>
</dbReference>
<dbReference type="HOGENOM" id="CLU_071837_2_0_4"/>
<dbReference type="OrthoDB" id="9807137at2"/>
<feature type="domain" description="Glutamine amidotransferase" evidence="12">
    <location>
        <begin position="4"/>
        <end position="199"/>
    </location>
</feature>
<comment type="caution">
    <text evidence="13">The sequence shown here is derived from an EMBL/GenBank/DDBJ whole genome shotgun (WGS) entry which is preliminary data.</text>
</comment>
<dbReference type="CDD" id="cd01748">
    <property type="entry name" value="GATase1_IGP_Synthase"/>
    <property type="match status" value="1"/>
</dbReference>
<keyword evidence="3 10" id="KW-0028">Amino-acid biosynthesis</keyword>
<feature type="active site" description="Nucleophile" evidence="10 11">
    <location>
        <position position="80"/>
    </location>
</feature>
<dbReference type="Pfam" id="PF00117">
    <property type="entry name" value="GATase"/>
    <property type="match status" value="1"/>
</dbReference>
<feature type="active site" evidence="10 11">
    <location>
        <position position="186"/>
    </location>
</feature>
<dbReference type="HAMAP" id="MF_00278">
    <property type="entry name" value="HisH"/>
    <property type="match status" value="1"/>
</dbReference>
<dbReference type="GO" id="GO:0000107">
    <property type="term" value="F:imidazoleglycerol-phosphate synthase activity"/>
    <property type="evidence" value="ECO:0007669"/>
    <property type="project" value="UniProtKB-UniRule"/>
</dbReference>
<evidence type="ECO:0000259" key="12">
    <source>
        <dbReference type="Pfam" id="PF00117"/>
    </source>
</evidence>
<gene>
    <name evidence="10 13" type="primary">hisH</name>
    <name evidence="13" type="ORF">AXXA_09423</name>
</gene>
<comment type="subunit">
    <text evidence="2 10">Heterodimer of HisH and HisF.</text>
</comment>
<dbReference type="UniPathway" id="UPA00031">
    <property type="reaction ID" value="UER00010"/>
</dbReference>
<dbReference type="MEROPS" id="C26.965"/>
<sequence>MISVIDYGVGNLGSILNMFRKIGVPAQLITTPEQVLQADKLLLPGVGAFDHAMRELAARELIAPIKQQALERRTPMLGICLGMQLLGTGSDEGELPGLDLIPARSRLFKFAQANLKVPHMGWNLIYPQKSSPLLENLTHDARFYFVHSYRVECAHAADSLAETDYGGRFSSMIQRDNIMGSQFHPEKSHRFGMTLLKNFAGI</sequence>
<dbReference type="GO" id="GO:0000105">
    <property type="term" value="P:L-histidine biosynthetic process"/>
    <property type="evidence" value="ECO:0007669"/>
    <property type="project" value="UniProtKB-UniRule"/>
</dbReference>
<dbReference type="EMBL" id="AFRQ01000037">
    <property type="protein sequence ID" value="EGP46651.1"/>
    <property type="molecule type" value="Genomic_DNA"/>
</dbReference>
<dbReference type="GO" id="GO:0004359">
    <property type="term" value="F:glutaminase activity"/>
    <property type="evidence" value="ECO:0007669"/>
    <property type="project" value="UniProtKB-EC"/>
</dbReference>
<comment type="catalytic activity">
    <reaction evidence="8 10">
        <text>5-[(5-phospho-1-deoxy-D-ribulos-1-ylimino)methylamino]-1-(5-phospho-beta-D-ribosyl)imidazole-4-carboxamide + L-glutamine = D-erythro-1-(imidazol-4-yl)glycerol 3-phosphate + 5-amino-1-(5-phospho-beta-D-ribosyl)imidazole-4-carboxamide + L-glutamate + H(+)</text>
        <dbReference type="Rhea" id="RHEA:24793"/>
        <dbReference type="ChEBI" id="CHEBI:15378"/>
        <dbReference type="ChEBI" id="CHEBI:29985"/>
        <dbReference type="ChEBI" id="CHEBI:58278"/>
        <dbReference type="ChEBI" id="CHEBI:58359"/>
        <dbReference type="ChEBI" id="CHEBI:58475"/>
        <dbReference type="ChEBI" id="CHEBI:58525"/>
        <dbReference type="EC" id="4.3.2.10"/>
    </reaction>
</comment>
<keyword evidence="6 10" id="KW-0368">Histidine biosynthesis</keyword>
<dbReference type="GO" id="GO:0016829">
    <property type="term" value="F:lyase activity"/>
    <property type="evidence" value="ECO:0007669"/>
    <property type="project" value="UniProtKB-KW"/>
</dbReference>
<evidence type="ECO:0000256" key="9">
    <source>
        <dbReference type="ARBA" id="ARBA00049534"/>
    </source>
</evidence>
<keyword evidence="10" id="KW-0963">Cytoplasm</keyword>
<evidence type="ECO:0000256" key="1">
    <source>
        <dbReference type="ARBA" id="ARBA00005091"/>
    </source>
</evidence>
<dbReference type="Gene3D" id="3.40.50.880">
    <property type="match status" value="1"/>
</dbReference>
<evidence type="ECO:0000256" key="2">
    <source>
        <dbReference type="ARBA" id="ARBA00011152"/>
    </source>
</evidence>
<keyword evidence="4 10" id="KW-0378">Hydrolase</keyword>
<dbReference type="RefSeq" id="WP_006391949.1">
    <property type="nucleotide sequence ID" value="NZ_GL982453.1"/>
</dbReference>
<evidence type="ECO:0000256" key="8">
    <source>
        <dbReference type="ARBA" id="ARBA00047838"/>
    </source>
</evidence>
<name>F7SYY1_9BURK</name>
<evidence type="ECO:0000256" key="5">
    <source>
        <dbReference type="ARBA" id="ARBA00022962"/>
    </source>
</evidence>
<keyword evidence="7 10" id="KW-0456">Lyase</keyword>
<organism evidence="13 14">
    <name type="scientific">Achromobacter insuavis AXX-A</name>
    <dbReference type="NCBI Taxonomy" id="1003200"/>
    <lineage>
        <taxon>Bacteria</taxon>
        <taxon>Pseudomonadati</taxon>
        <taxon>Pseudomonadota</taxon>
        <taxon>Betaproteobacteria</taxon>
        <taxon>Burkholderiales</taxon>
        <taxon>Alcaligenaceae</taxon>
        <taxon>Achromobacter</taxon>
    </lineage>
</organism>
<evidence type="ECO:0000256" key="6">
    <source>
        <dbReference type="ARBA" id="ARBA00023102"/>
    </source>
</evidence>
<dbReference type="EC" id="3.5.1.2" evidence="10"/>
<comment type="pathway">
    <text evidence="1 10">Amino-acid biosynthesis; L-histidine biosynthesis; L-histidine from 5-phospho-alpha-D-ribose 1-diphosphate: step 5/9.</text>
</comment>
<evidence type="ECO:0000256" key="3">
    <source>
        <dbReference type="ARBA" id="ARBA00022605"/>
    </source>
</evidence>
<dbReference type="EC" id="4.3.2.10" evidence="10"/>
<dbReference type="PANTHER" id="PTHR42701">
    <property type="entry name" value="IMIDAZOLE GLYCEROL PHOSPHATE SYNTHASE SUBUNIT HISH"/>
    <property type="match status" value="1"/>
</dbReference>
<proteinExistence type="inferred from homology"/>
<evidence type="ECO:0000256" key="7">
    <source>
        <dbReference type="ARBA" id="ARBA00023239"/>
    </source>
</evidence>
<dbReference type="GO" id="GO:0005737">
    <property type="term" value="C:cytoplasm"/>
    <property type="evidence" value="ECO:0007669"/>
    <property type="project" value="UniProtKB-SubCell"/>
</dbReference>
<dbReference type="InterPro" id="IPR010139">
    <property type="entry name" value="Imidazole-glycPsynth_HisH"/>
</dbReference>
<dbReference type="PROSITE" id="PS51274">
    <property type="entry name" value="GATASE_COBBQ"/>
    <property type="match status" value="1"/>
</dbReference>
<dbReference type="Proteomes" id="UP000004853">
    <property type="component" value="Unassembled WGS sequence"/>
</dbReference>
<evidence type="ECO:0000256" key="10">
    <source>
        <dbReference type="HAMAP-Rule" id="MF_00278"/>
    </source>
</evidence>